<name>A0A0H1B4T1_9EURO</name>
<evidence type="ECO:0000313" key="2">
    <source>
        <dbReference type="Proteomes" id="UP000053573"/>
    </source>
</evidence>
<sequence>MPLHGEQMQGHSGGSSVSMDHKRYSPFNMREISRSAGCWSTEVYTIVILGSMDFLLSRKVRFCLS</sequence>
<comment type="caution">
    <text evidence="1">The sequence shown here is derived from an EMBL/GenBank/DDBJ whole genome shotgun (WGS) entry which is preliminary data.</text>
</comment>
<gene>
    <name evidence="1" type="ORF">EMPG_10488</name>
</gene>
<dbReference type="Proteomes" id="UP000053573">
    <property type="component" value="Unassembled WGS sequence"/>
</dbReference>
<dbReference type="AlphaFoldDB" id="A0A0H1B4T1"/>
<accession>A0A0H1B4T1</accession>
<organism evidence="1 2">
    <name type="scientific">Blastomyces silverae</name>
    <dbReference type="NCBI Taxonomy" id="2060906"/>
    <lineage>
        <taxon>Eukaryota</taxon>
        <taxon>Fungi</taxon>
        <taxon>Dikarya</taxon>
        <taxon>Ascomycota</taxon>
        <taxon>Pezizomycotina</taxon>
        <taxon>Eurotiomycetes</taxon>
        <taxon>Eurotiomycetidae</taxon>
        <taxon>Onygenales</taxon>
        <taxon>Ajellomycetaceae</taxon>
        <taxon>Blastomyces</taxon>
    </lineage>
</organism>
<dbReference type="EMBL" id="LDEV01003298">
    <property type="protein sequence ID" value="KLJ06088.1"/>
    <property type="molecule type" value="Genomic_DNA"/>
</dbReference>
<protein>
    <submittedName>
        <fullName evidence="1">Uncharacterized protein</fullName>
    </submittedName>
</protein>
<evidence type="ECO:0000313" key="1">
    <source>
        <dbReference type="EMBL" id="KLJ06088.1"/>
    </source>
</evidence>
<proteinExistence type="predicted"/>
<keyword evidence="2" id="KW-1185">Reference proteome</keyword>
<reference evidence="2" key="1">
    <citation type="journal article" date="2015" name="PLoS Genet.">
        <title>The dynamic genome and transcriptome of the human fungal pathogen Blastomyces and close relative Emmonsia.</title>
        <authorList>
            <person name="Munoz J.F."/>
            <person name="Gauthier G.M."/>
            <person name="Desjardins C.A."/>
            <person name="Gallo J.E."/>
            <person name="Holder J."/>
            <person name="Sullivan T.D."/>
            <person name="Marty A.J."/>
            <person name="Carmen J.C."/>
            <person name="Chen Z."/>
            <person name="Ding L."/>
            <person name="Gujja S."/>
            <person name="Magrini V."/>
            <person name="Misas E."/>
            <person name="Mitreva M."/>
            <person name="Priest M."/>
            <person name="Saif S."/>
            <person name="Whiston E.A."/>
            <person name="Young S."/>
            <person name="Zeng Q."/>
            <person name="Goldman W.E."/>
            <person name="Mardis E.R."/>
            <person name="Taylor J.W."/>
            <person name="McEwen J.G."/>
            <person name="Clay O.K."/>
            <person name="Klein B.S."/>
            <person name="Cuomo C.A."/>
        </authorList>
    </citation>
    <scope>NUCLEOTIDE SEQUENCE [LARGE SCALE GENOMIC DNA]</scope>
    <source>
        <strain evidence="2">UAMH 139</strain>
    </source>
</reference>